<keyword evidence="3" id="KW-1185">Reference proteome</keyword>
<reference evidence="2" key="1">
    <citation type="submission" date="2020-02" db="EMBL/GenBank/DDBJ databases">
        <authorList>
            <person name="Scholz U."/>
            <person name="Mascher M."/>
            <person name="Fiebig A."/>
        </authorList>
    </citation>
    <scope>NUCLEOTIDE SEQUENCE</scope>
</reference>
<feature type="region of interest" description="Disordered" evidence="1">
    <location>
        <begin position="1"/>
        <end position="37"/>
    </location>
</feature>
<gene>
    <name evidence="2" type="ORF">SI8410_09012852</name>
</gene>
<accession>A0A7I8KYY1</accession>
<evidence type="ECO:0000313" key="2">
    <source>
        <dbReference type="EMBL" id="CAA7402174.1"/>
    </source>
</evidence>
<sequence>MAKRATSISSGESSSSSPTGSVAAGRSPFSSRRTSFTDTATWRRWWWWW</sequence>
<dbReference type="EMBL" id="LR746272">
    <property type="protein sequence ID" value="CAA7402174.1"/>
    <property type="molecule type" value="Genomic_DNA"/>
</dbReference>
<name>A0A7I8KYY1_SPIIN</name>
<proteinExistence type="predicted"/>
<dbReference type="Proteomes" id="UP000663760">
    <property type="component" value="Chromosome 9"/>
</dbReference>
<dbReference type="AlphaFoldDB" id="A0A7I8KYY1"/>
<protein>
    <submittedName>
        <fullName evidence="2">Uncharacterized protein</fullName>
    </submittedName>
</protein>
<organism evidence="2 3">
    <name type="scientific">Spirodela intermedia</name>
    <name type="common">Intermediate duckweed</name>
    <dbReference type="NCBI Taxonomy" id="51605"/>
    <lineage>
        <taxon>Eukaryota</taxon>
        <taxon>Viridiplantae</taxon>
        <taxon>Streptophyta</taxon>
        <taxon>Embryophyta</taxon>
        <taxon>Tracheophyta</taxon>
        <taxon>Spermatophyta</taxon>
        <taxon>Magnoliopsida</taxon>
        <taxon>Liliopsida</taxon>
        <taxon>Araceae</taxon>
        <taxon>Lemnoideae</taxon>
        <taxon>Spirodela</taxon>
    </lineage>
</organism>
<evidence type="ECO:0000313" key="3">
    <source>
        <dbReference type="Proteomes" id="UP000663760"/>
    </source>
</evidence>
<evidence type="ECO:0000256" key="1">
    <source>
        <dbReference type="SAM" id="MobiDB-lite"/>
    </source>
</evidence>